<sequence length="136" mass="15121">MLLPLPTDYARDESLRCHMALVGCGTREGGRDALNEMTRVTYLSFFLWQAGYGHADAATFSDAEAVLDAAVIRALDTHVWRLDEKEAAVIETILRIHDALLDVVPTHVYVAAQSRLATLLDRTQTISPIRREANTL</sequence>
<keyword evidence="2" id="KW-1185">Reference proteome</keyword>
<dbReference type="EMBL" id="RBZU01000020">
    <property type="protein sequence ID" value="RKP44422.1"/>
    <property type="molecule type" value="Genomic_DNA"/>
</dbReference>
<organism evidence="1 2">
    <name type="scientific">Pararobbsia silviterrae</name>
    <dbReference type="NCBI Taxonomy" id="1792498"/>
    <lineage>
        <taxon>Bacteria</taxon>
        <taxon>Pseudomonadati</taxon>
        <taxon>Pseudomonadota</taxon>
        <taxon>Betaproteobacteria</taxon>
        <taxon>Burkholderiales</taxon>
        <taxon>Burkholderiaceae</taxon>
        <taxon>Pararobbsia</taxon>
    </lineage>
</organism>
<evidence type="ECO:0008006" key="3">
    <source>
        <dbReference type="Google" id="ProtNLM"/>
    </source>
</evidence>
<name>A0A494X242_9BURK</name>
<dbReference type="OrthoDB" id="9012348at2"/>
<reference evidence="1 2" key="1">
    <citation type="submission" date="2018-10" db="EMBL/GenBank/DDBJ databases">
        <title>Robbsia sp. DHC34, isolated from soil.</title>
        <authorList>
            <person name="Gao Z.-H."/>
            <person name="Qiu L.-H."/>
        </authorList>
    </citation>
    <scope>NUCLEOTIDE SEQUENCE [LARGE SCALE GENOMIC DNA]</scope>
    <source>
        <strain evidence="1 2">DHC34</strain>
    </source>
</reference>
<dbReference type="Proteomes" id="UP000270342">
    <property type="component" value="Unassembled WGS sequence"/>
</dbReference>
<proteinExistence type="predicted"/>
<accession>A0A494X242</accession>
<gene>
    <name evidence="1" type="ORF">D7S86_27500</name>
</gene>
<dbReference type="RefSeq" id="WP_121091319.1">
    <property type="nucleotide sequence ID" value="NZ_RBZU01000020.1"/>
</dbReference>
<protein>
    <recommendedName>
        <fullName evidence="3">Fis family transcriptional regulator</fullName>
    </recommendedName>
</protein>
<evidence type="ECO:0000313" key="1">
    <source>
        <dbReference type="EMBL" id="RKP44422.1"/>
    </source>
</evidence>
<comment type="caution">
    <text evidence="1">The sequence shown here is derived from an EMBL/GenBank/DDBJ whole genome shotgun (WGS) entry which is preliminary data.</text>
</comment>
<evidence type="ECO:0000313" key="2">
    <source>
        <dbReference type="Proteomes" id="UP000270342"/>
    </source>
</evidence>
<dbReference type="AlphaFoldDB" id="A0A494X242"/>